<dbReference type="RefSeq" id="WP_108177841.1">
    <property type="nucleotide sequence ID" value="NZ_PZZL01000005.1"/>
</dbReference>
<dbReference type="InterPro" id="IPR029000">
    <property type="entry name" value="Cyclophilin-like_dom_sf"/>
</dbReference>
<feature type="domain" description="Carboxyltransferase" evidence="4">
    <location>
        <begin position="25"/>
        <end position="301"/>
    </location>
</feature>
<evidence type="ECO:0000313" key="6">
    <source>
        <dbReference type="Proteomes" id="UP000241808"/>
    </source>
</evidence>
<dbReference type="Pfam" id="PF02626">
    <property type="entry name" value="CT_A_B"/>
    <property type="match status" value="1"/>
</dbReference>
<organism evidence="5 6">
    <name type="scientific">Phreatobacter oligotrophus</name>
    <dbReference type="NCBI Taxonomy" id="1122261"/>
    <lineage>
        <taxon>Bacteria</taxon>
        <taxon>Pseudomonadati</taxon>
        <taxon>Pseudomonadota</taxon>
        <taxon>Alphaproteobacteria</taxon>
        <taxon>Hyphomicrobiales</taxon>
        <taxon>Phreatobacteraceae</taxon>
        <taxon>Phreatobacter</taxon>
    </lineage>
</organism>
<dbReference type="SMART" id="SM00797">
    <property type="entry name" value="AHS2"/>
    <property type="match status" value="1"/>
</dbReference>
<dbReference type="PANTHER" id="PTHR43309">
    <property type="entry name" value="5-OXOPROLINASE SUBUNIT C"/>
    <property type="match status" value="1"/>
</dbReference>
<gene>
    <name evidence="5" type="ORF">C8P69_105165</name>
</gene>
<protein>
    <submittedName>
        <fullName evidence="5">Biotin-dependent carboxylase-like uncharacterized protein</fullName>
    </submittedName>
</protein>
<evidence type="ECO:0000313" key="5">
    <source>
        <dbReference type="EMBL" id="PTM55015.1"/>
    </source>
</evidence>
<evidence type="ECO:0000256" key="1">
    <source>
        <dbReference type="ARBA" id="ARBA00022741"/>
    </source>
</evidence>
<dbReference type="NCBIfam" id="TIGR00724">
    <property type="entry name" value="urea_amlyse_rel"/>
    <property type="match status" value="1"/>
</dbReference>
<name>A0A2T4Z2M6_9HYPH</name>
<keyword evidence="6" id="KW-1185">Reference proteome</keyword>
<sequence length="346" mass="35354">MTRLAVKDCGAGTTIQDAGRFGYQRYGVGPAGAMDKIALAVANMLVGNSPGEAAMEFTVLGGSFVVEGGPVRVALAGALADLKVDGEPVAAMTSATAEPGQTITVGPAKAGTFMVLAVSGGFDVKRDLGSRSFHLRGGLGGVERAPVRPGQTLPVAGAPQGPDLTATVPPKVSAGAYRVVFGPQDDYFSEAGKATFLSETYTVSAEADRMGYRLSGPVIEHAKGFNIVSDGIVTGSVQVPGSGEPIVLLADRQTTGGYPKIATIVSADLPRFVQQRPGSAMRFTAVTLAEAIAAAREQAAMLEAVRAGLKPVGLGLDTEHLLSVNLVDGWVDAHAPLVDPALDTVA</sequence>
<reference evidence="5 6" key="1">
    <citation type="submission" date="2018-04" db="EMBL/GenBank/DDBJ databases">
        <title>Genomic Encyclopedia of Archaeal and Bacterial Type Strains, Phase II (KMG-II): from individual species to whole genera.</title>
        <authorList>
            <person name="Goeker M."/>
        </authorList>
    </citation>
    <scope>NUCLEOTIDE SEQUENCE [LARGE SCALE GENOMIC DNA]</scope>
    <source>
        <strain evidence="5 6">DSM 25521</strain>
    </source>
</reference>
<dbReference type="OrthoDB" id="9768696at2"/>
<dbReference type="InterPro" id="IPR052708">
    <property type="entry name" value="PxpC"/>
</dbReference>
<dbReference type="AlphaFoldDB" id="A0A2T4Z2M6"/>
<dbReference type="InterPro" id="IPR003778">
    <property type="entry name" value="CT_A_B"/>
</dbReference>
<dbReference type="GO" id="GO:0005524">
    <property type="term" value="F:ATP binding"/>
    <property type="evidence" value="ECO:0007669"/>
    <property type="project" value="UniProtKB-KW"/>
</dbReference>
<keyword evidence="1" id="KW-0547">Nucleotide-binding</keyword>
<evidence type="ECO:0000259" key="4">
    <source>
        <dbReference type="SMART" id="SM00797"/>
    </source>
</evidence>
<accession>A0A2T4Z2M6</accession>
<dbReference type="Gene3D" id="2.40.100.10">
    <property type="entry name" value="Cyclophilin-like"/>
    <property type="match status" value="1"/>
</dbReference>
<dbReference type="SUPFAM" id="SSF50891">
    <property type="entry name" value="Cyclophilin-like"/>
    <property type="match status" value="1"/>
</dbReference>
<proteinExistence type="predicted"/>
<keyword evidence="3" id="KW-0067">ATP-binding</keyword>
<dbReference type="PANTHER" id="PTHR43309:SF5">
    <property type="entry name" value="5-OXOPROLINASE SUBUNIT C"/>
    <property type="match status" value="1"/>
</dbReference>
<dbReference type="GO" id="GO:0016787">
    <property type="term" value="F:hydrolase activity"/>
    <property type="evidence" value="ECO:0007669"/>
    <property type="project" value="UniProtKB-KW"/>
</dbReference>
<dbReference type="EMBL" id="PZZL01000005">
    <property type="protein sequence ID" value="PTM55015.1"/>
    <property type="molecule type" value="Genomic_DNA"/>
</dbReference>
<comment type="caution">
    <text evidence="5">The sequence shown here is derived from an EMBL/GenBank/DDBJ whole genome shotgun (WGS) entry which is preliminary data.</text>
</comment>
<dbReference type="Proteomes" id="UP000241808">
    <property type="component" value="Unassembled WGS sequence"/>
</dbReference>
<evidence type="ECO:0000256" key="3">
    <source>
        <dbReference type="ARBA" id="ARBA00022840"/>
    </source>
</evidence>
<evidence type="ECO:0000256" key="2">
    <source>
        <dbReference type="ARBA" id="ARBA00022801"/>
    </source>
</evidence>
<keyword evidence="2" id="KW-0378">Hydrolase</keyword>